<keyword evidence="2" id="KW-1185">Reference proteome</keyword>
<proteinExistence type="predicted"/>
<organism evidence="1 2">
    <name type="scientific">Tissierella praeacuta DSM 18095</name>
    <dbReference type="NCBI Taxonomy" id="1123404"/>
    <lineage>
        <taxon>Bacteria</taxon>
        <taxon>Bacillati</taxon>
        <taxon>Bacillota</taxon>
        <taxon>Tissierellia</taxon>
        <taxon>Tissierellales</taxon>
        <taxon>Tissierellaceae</taxon>
        <taxon>Tissierella</taxon>
    </lineage>
</organism>
<evidence type="ECO:0000313" key="1">
    <source>
        <dbReference type="EMBL" id="SHF06865.1"/>
    </source>
</evidence>
<dbReference type="GeneID" id="90995458"/>
<evidence type="ECO:0000313" key="2">
    <source>
        <dbReference type="Proteomes" id="UP000184114"/>
    </source>
</evidence>
<dbReference type="EMBL" id="FQTY01000018">
    <property type="protein sequence ID" value="SHF06865.1"/>
    <property type="molecule type" value="Genomic_DNA"/>
</dbReference>
<sequence>MIYNYCDAEDAICLARKLNNEVKMHIQGEIPLNELRVANVDSKVTLDGLEHKSYKFNMESWTEPNHDGFTVKMSEMSCNGGLDYAIIIKENGHVIYKETFDKATTLTVKAYYNSRYEVIIDNNSTNSLTYRVKINSYIR</sequence>
<reference evidence="2" key="1">
    <citation type="submission" date="2016-11" db="EMBL/GenBank/DDBJ databases">
        <authorList>
            <person name="Varghese N."/>
            <person name="Submissions S."/>
        </authorList>
    </citation>
    <scope>NUCLEOTIDE SEQUENCE [LARGE SCALE GENOMIC DNA]</scope>
    <source>
        <strain evidence="2">DSM 18095</strain>
    </source>
</reference>
<dbReference type="STRING" id="1123404.SAMN02745784_02694"/>
<dbReference type="RefSeq" id="WP_072977197.1">
    <property type="nucleotide sequence ID" value="NZ_FQTY01000018.1"/>
</dbReference>
<dbReference type="Proteomes" id="UP000184114">
    <property type="component" value="Unassembled WGS sequence"/>
</dbReference>
<protein>
    <submittedName>
        <fullName evidence="1">Uncharacterized protein</fullName>
    </submittedName>
</protein>
<name>A0A1M4YM19_9FIRM</name>
<dbReference type="AlphaFoldDB" id="A0A1M4YM19"/>
<accession>A0A1M4YM19</accession>
<gene>
    <name evidence="1" type="ORF">SAMN02745784_02694</name>
</gene>